<keyword evidence="3" id="KW-1003">Cell membrane</keyword>
<evidence type="ECO:0000256" key="3">
    <source>
        <dbReference type="ARBA" id="ARBA00022475"/>
    </source>
</evidence>
<dbReference type="InterPro" id="IPR016169">
    <property type="entry name" value="FAD-bd_PCMH_sub2"/>
</dbReference>
<dbReference type="SMART" id="SM01091">
    <property type="entry name" value="CorC_HlyC"/>
    <property type="match status" value="1"/>
</dbReference>
<dbReference type="PANTHER" id="PTHR22777:SF32">
    <property type="entry name" value="UPF0053 INNER MEMBRANE PROTEIN YFJD"/>
    <property type="match status" value="1"/>
</dbReference>
<dbReference type="CDD" id="cd04590">
    <property type="entry name" value="CBS_pair_CorC_HlyC_assoc"/>
    <property type="match status" value="1"/>
</dbReference>
<keyword evidence="8 10" id="KW-0472">Membrane</keyword>
<dbReference type="Proteomes" id="UP000773614">
    <property type="component" value="Unassembled WGS sequence"/>
</dbReference>
<dbReference type="GO" id="GO:0050660">
    <property type="term" value="F:flavin adenine dinucleotide binding"/>
    <property type="evidence" value="ECO:0007669"/>
    <property type="project" value="InterPro"/>
</dbReference>
<feature type="transmembrane region" description="Helical" evidence="11">
    <location>
        <begin position="121"/>
        <end position="143"/>
    </location>
</feature>
<dbReference type="InterPro" id="IPR000644">
    <property type="entry name" value="CBS_dom"/>
</dbReference>
<evidence type="ECO:0000313" key="14">
    <source>
        <dbReference type="EMBL" id="MYZ50078.1"/>
    </source>
</evidence>
<evidence type="ECO:0000256" key="6">
    <source>
        <dbReference type="ARBA" id="ARBA00022989"/>
    </source>
</evidence>
<comment type="subcellular location">
    <subcellularLocation>
        <location evidence="1">Cell membrane</location>
        <topology evidence="1">Multi-pass membrane protein</topology>
    </subcellularLocation>
</comment>
<keyword evidence="7 9" id="KW-0129">CBS domain</keyword>
<evidence type="ECO:0000256" key="1">
    <source>
        <dbReference type="ARBA" id="ARBA00004651"/>
    </source>
</evidence>
<evidence type="ECO:0000259" key="12">
    <source>
        <dbReference type="PROSITE" id="PS51371"/>
    </source>
</evidence>
<keyword evidence="5" id="KW-0677">Repeat</keyword>
<accession>A0A964T7Q4</accession>
<feature type="transmembrane region" description="Helical" evidence="11">
    <location>
        <begin position="90"/>
        <end position="109"/>
    </location>
</feature>
<dbReference type="FunFam" id="3.10.580.10:FF:000002">
    <property type="entry name" value="Magnesium/cobalt efflux protein CorC"/>
    <property type="match status" value="1"/>
</dbReference>
<dbReference type="AlphaFoldDB" id="A0A964T7Q4"/>
<gene>
    <name evidence="14" type="ORF">E4O86_20435</name>
</gene>
<proteinExistence type="inferred from homology"/>
<sequence>MWLALIICFVLLLLCLSSFFSGSETALTAASRARLHQLERSGDKRAGIANALLEKKEQLIGSLLLGNNLVNILASALATSVFIRLVGEEGVVYATAVMTVLVLVFGEVLPKTWAITVPEAFALAVAPAIAVVVKVFAPIVMAVQQVVRLLLRLFGVDASGKSLVSPHEELRGAVDLLHREGSVQKGDRDMFGGVLDLSQLEVPDIMVHRMNMKMLNVDDAPEKLAEAVMRSPFSRLPLWRNEPENIVGVLHAKDYLRALAAAHGDPGAVDVMSVASPAWFVPDTTTVQAQLNEFLRRKAHIALIVDEYGEVMGLLTLEDILEEIVGDIADEHDVEIQGVRPQSDGTIIVDGSVPVRDLNRALDWSLPDEEATTIAGLVIHEAHTIPEPGQEFTFHGYRFKVLRRARNRITQLRVAPLRNQVGGAT</sequence>
<feature type="domain" description="CNNM transmembrane" evidence="13">
    <location>
        <begin position="1"/>
        <end position="187"/>
    </location>
</feature>
<reference evidence="14" key="1">
    <citation type="submission" date="2019-03" db="EMBL/GenBank/DDBJ databases">
        <title>Afifella sp. nov., isolated from activated sludge.</title>
        <authorList>
            <person name="Li Q."/>
            <person name="Liu Y."/>
        </authorList>
    </citation>
    <scope>NUCLEOTIDE SEQUENCE</scope>
    <source>
        <strain evidence="14">L72</strain>
    </source>
</reference>
<evidence type="ECO:0000256" key="4">
    <source>
        <dbReference type="ARBA" id="ARBA00022692"/>
    </source>
</evidence>
<dbReference type="PROSITE" id="PS51846">
    <property type="entry name" value="CNNM"/>
    <property type="match status" value="1"/>
</dbReference>
<comment type="caution">
    <text evidence="14">The sequence shown here is derived from an EMBL/GenBank/DDBJ whole genome shotgun (WGS) entry which is preliminary data.</text>
</comment>
<feature type="transmembrane region" description="Helical" evidence="11">
    <location>
        <begin position="59"/>
        <end position="83"/>
    </location>
</feature>
<dbReference type="EMBL" id="SPKJ01000119">
    <property type="protein sequence ID" value="MYZ50078.1"/>
    <property type="molecule type" value="Genomic_DNA"/>
</dbReference>
<evidence type="ECO:0000256" key="7">
    <source>
        <dbReference type="ARBA" id="ARBA00023122"/>
    </source>
</evidence>
<evidence type="ECO:0000259" key="13">
    <source>
        <dbReference type="PROSITE" id="PS51846"/>
    </source>
</evidence>
<keyword evidence="6 10" id="KW-1133">Transmembrane helix</keyword>
<dbReference type="OrthoDB" id="9797674at2"/>
<evidence type="ECO:0000313" key="15">
    <source>
        <dbReference type="Proteomes" id="UP000773614"/>
    </source>
</evidence>
<protein>
    <submittedName>
        <fullName evidence="14">HlyC/CorC family transporter</fullName>
    </submittedName>
</protein>
<dbReference type="Gene3D" id="3.30.465.10">
    <property type="match status" value="1"/>
</dbReference>
<keyword evidence="4 10" id="KW-0812">Transmembrane</keyword>
<dbReference type="Pfam" id="PF01595">
    <property type="entry name" value="CNNM"/>
    <property type="match status" value="1"/>
</dbReference>
<dbReference type="InterPro" id="IPR036318">
    <property type="entry name" value="FAD-bd_PCMH-like_sf"/>
</dbReference>
<dbReference type="InterPro" id="IPR005170">
    <property type="entry name" value="Transptr-assoc_dom"/>
</dbReference>
<dbReference type="SUPFAM" id="SSF56176">
    <property type="entry name" value="FAD-binding/transporter-associated domain-like"/>
    <property type="match status" value="1"/>
</dbReference>
<evidence type="ECO:0000256" key="5">
    <source>
        <dbReference type="ARBA" id="ARBA00022737"/>
    </source>
</evidence>
<keyword evidence="15" id="KW-1185">Reference proteome</keyword>
<dbReference type="InterPro" id="IPR046342">
    <property type="entry name" value="CBS_dom_sf"/>
</dbReference>
<dbReference type="SUPFAM" id="SSF54631">
    <property type="entry name" value="CBS-domain pair"/>
    <property type="match status" value="1"/>
</dbReference>
<dbReference type="PANTHER" id="PTHR22777">
    <property type="entry name" value="HEMOLYSIN-RELATED"/>
    <property type="match status" value="1"/>
</dbReference>
<name>A0A964T7Q4_9HYPH</name>
<dbReference type="InterPro" id="IPR002550">
    <property type="entry name" value="CNNM"/>
</dbReference>
<dbReference type="Gene3D" id="3.10.580.10">
    <property type="entry name" value="CBS-domain"/>
    <property type="match status" value="1"/>
</dbReference>
<dbReference type="RefSeq" id="WP_161142410.1">
    <property type="nucleotide sequence ID" value="NZ_SPKJ01000119.1"/>
</dbReference>
<dbReference type="Pfam" id="PF00571">
    <property type="entry name" value="CBS"/>
    <property type="match status" value="2"/>
</dbReference>
<feature type="domain" description="CBS" evidence="12">
    <location>
        <begin position="272"/>
        <end position="334"/>
    </location>
</feature>
<evidence type="ECO:0000256" key="10">
    <source>
        <dbReference type="PROSITE-ProRule" id="PRU01193"/>
    </source>
</evidence>
<dbReference type="GO" id="GO:0005886">
    <property type="term" value="C:plasma membrane"/>
    <property type="evidence" value="ECO:0007669"/>
    <property type="project" value="UniProtKB-SubCell"/>
</dbReference>
<evidence type="ECO:0000256" key="2">
    <source>
        <dbReference type="ARBA" id="ARBA00006446"/>
    </source>
</evidence>
<evidence type="ECO:0000256" key="8">
    <source>
        <dbReference type="ARBA" id="ARBA00023136"/>
    </source>
</evidence>
<dbReference type="Pfam" id="PF03471">
    <property type="entry name" value="CorC_HlyC"/>
    <property type="match status" value="1"/>
</dbReference>
<evidence type="ECO:0000256" key="11">
    <source>
        <dbReference type="SAM" id="Phobius"/>
    </source>
</evidence>
<organism evidence="14 15">
    <name type="scientific">Propylenella binzhouense</name>
    <dbReference type="NCBI Taxonomy" id="2555902"/>
    <lineage>
        <taxon>Bacteria</taxon>
        <taxon>Pseudomonadati</taxon>
        <taxon>Pseudomonadota</taxon>
        <taxon>Alphaproteobacteria</taxon>
        <taxon>Hyphomicrobiales</taxon>
        <taxon>Propylenellaceae</taxon>
        <taxon>Propylenella</taxon>
    </lineage>
</organism>
<dbReference type="PROSITE" id="PS51371">
    <property type="entry name" value="CBS"/>
    <property type="match status" value="2"/>
</dbReference>
<feature type="domain" description="CBS" evidence="12">
    <location>
        <begin position="206"/>
        <end position="266"/>
    </location>
</feature>
<comment type="similarity">
    <text evidence="2">Belongs to the UPF0053 family. Hemolysin C subfamily.</text>
</comment>
<evidence type="ECO:0000256" key="9">
    <source>
        <dbReference type="PROSITE-ProRule" id="PRU00703"/>
    </source>
</evidence>
<dbReference type="InterPro" id="IPR044751">
    <property type="entry name" value="Ion_transp-like_CBS"/>
</dbReference>